<feature type="compositionally biased region" description="Basic residues" evidence="1">
    <location>
        <begin position="277"/>
        <end position="286"/>
    </location>
</feature>
<sequence length="320" mass="36422">MSRSQNPQTPTTEPRISRYPRLWNSKSLANQLKNVTDRPHRSSEKGIYIRTQGKIQKISIIYPSSSNMARLPDSGETLYQFLYGVRVSKSNRMAHLDADPDILQFSERTCVCRACGRMIRSETASAKSDLLWNWTNHRTTCTRLQALLAAETSDTGRQDTAPSGKITEATRNPTTSKYRKTKKRLAPSNSSTAPRKKTCHRPRLQSSDDEHVAAEADDDKDDDVCIDITEFQREPELHSSDDEYVATAADDDKDDDVYLDITEYQREQRRDPSTRPRINKSNRAKSKVSIPPQTNAVPCNYFNPSCTPEEGHLMNMFFKP</sequence>
<evidence type="ECO:0000256" key="1">
    <source>
        <dbReference type="SAM" id="MobiDB-lite"/>
    </source>
</evidence>
<dbReference type="EMBL" id="ML170161">
    <property type="protein sequence ID" value="TDL26678.1"/>
    <property type="molecule type" value="Genomic_DNA"/>
</dbReference>
<evidence type="ECO:0000313" key="3">
    <source>
        <dbReference type="Proteomes" id="UP000294933"/>
    </source>
</evidence>
<feature type="region of interest" description="Disordered" evidence="1">
    <location>
        <begin position="151"/>
        <end position="223"/>
    </location>
</feature>
<name>A0A4Y7QHI2_9AGAM</name>
<feature type="region of interest" description="Disordered" evidence="1">
    <location>
        <begin position="266"/>
        <end position="291"/>
    </location>
</feature>
<reference evidence="2 3" key="1">
    <citation type="submission" date="2018-06" db="EMBL/GenBank/DDBJ databases">
        <title>A transcriptomic atlas of mushroom development highlights an independent origin of complex multicellularity.</title>
        <authorList>
            <consortium name="DOE Joint Genome Institute"/>
            <person name="Krizsan K."/>
            <person name="Almasi E."/>
            <person name="Merenyi Z."/>
            <person name="Sahu N."/>
            <person name="Viragh M."/>
            <person name="Koszo T."/>
            <person name="Mondo S."/>
            <person name="Kiss B."/>
            <person name="Balint B."/>
            <person name="Kues U."/>
            <person name="Barry K."/>
            <person name="Hegedus J.C."/>
            <person name="Henrissat B."/>
            <person name="Johnson J."/>
            <person name="Lipzen A."/>
            <person name="Ohm R."/>
            <person name="Nagy I."/>
            <person name="Pangilinan J."/>
            <person name="Yan J."/>
            <person name="Xiong Y."/>
            <person name="Grigoriev I.V."/>
            <person name="Hibbett D.S."/>
            <person name="Nagy L.G."/>
        </authorList>
    </citation>
    <scope>NUCLEOTIDE SEQUENCE [LARGE SCALE GENOMIC DNA]</scope>
    <source>
        <strain evidence="2 3">SZMC22713</strain>
    </source>
</reference>
<feature type="compositionally biased region" description="Polar residues" evidence="1">
    <location>
        <begin position="152"/>
        <end position="161"/>
    </location>
</feature>
<accession>A0A4Y7QHI2</accession>
<gene>
    <name evidence="2" type="ORF">BD410DRAFT_895307</name>
</gene>
<dbReference type="VEuPathDB" id="FungiDB:BD410DRAFT_895307"/>
<evidence type="ECO:0000313" key="2">
    <source>
        <dbReference type="EMBL" id="TDL26678.1"/>
    </source>
</evidence>
<dbReference type="AlphaFoldDB" id="A0A4Y7QHI2"/>
<proteinExistence type="predicted"/>
<protein>
    <submittedName>
        <fullName evidence="2">Uncharacterized protein</fullName>
    </submittedName>
</protein>
<dbReference type="Proteomes" id="UP000294933">
    <property type="component" value="Unassembled WGS sequence"/>
</dbReference>
<keyword evidence="3" id="KW-1185">Reference proteome</keyword>
<feature type="compositionally biased region" description="Basic residues" evidence="1">
    <location>
        <begin position="194"/>
        <end position="203"/>
    </location>
</feature>
<organism evidence="2 3">
    <name type="scientific">Rickenella mellea</name>
    <dbReference type="NCBI Taxonomy" id="50990"/>
    <lineage>
        <taxon>Eukaryota</taxon>
        <taxon>Fungi</taxon>
        <taxon>Dikarya</taxon>
        <taxon>Basidiomycota</taxon>
        <taxon>Agaricomycotina</taxon>
        <taxon>Agaricomycetes</taxon>
        <taxon>Hymenochaetales</taxon>
        <taxon>Rickenellaceae</taxon>
        <taxon>Rickenella</taxon>
    </lineage>
</organism>